<accession>D9SW45</accession>
<keyword evidence="3" id="KW-1185">Reference proteome</keyword>
<dbReference type="KEGG" id="ccb:Clocel_1436"/>
<dbReference type="InterPro" id="IPR056077">
    <property type="entry name" value="DUF7660"/>
</dbReference>
<protein>
    <recommendedName>
        <fullName evidence="1">DUF7660 domain-containing protein</fullName>
    </recommendedName>
</protein>
<proteinExistence type="predicted"/>
<evidence type="ECO:0000313" key="2">
    <source>
        <dbReference type="EMBL" id="ADL51189.1"/>
    </source>
</evidence>
<dbReference type="Proteomes" id="UP000002730">
    <property type="component" value="Chromosome"/>
</dbReference>
<dbReference type="eggNOG" id="ENOG50337J2">
    <property type="taxonomic scope" value="Bacteria"/>
</dbReference>
<dbReference type="RefSeq" id="WP_010075944.1">
    <property type="nucleotide sequence ID" value="NC_014393.1"/>
</dbReference>
<dbReference type="EMBL" id="CP002160">
    <property type="protein sequence ID" value="ADL51189.1"/>
    <property type="molecule type" value="Genomic_DNA"/>
</dbReference>
<dbReference type="AlphaFoldDB" id="D9SW45"/>
<dbReference type="OrthoDB" id="2628285at2"/>
<dbReference type="HOGENOM" id="CLU_170093_0_0_9"/>
<dbReference type="STRING" id="573061.Clocel_1436"/>
<dbReference type="Pfam" id="PF24693">
    <property type="entry name" value="DUF7660"/>
    <property type="match status" value="1"/>
</dbReference>
<name>D9SW45_CLOC7</name>
<feature type="domain" description="DUF7660" evidence="1">
    <location>
        <begin position="17"/>
        <end position="89"/>
    </location>
</feature>
<sequence length="89" mass="10815">MKNEDLFELVNKVEDEDDFLDFINELSEDRIKSLQKKSSEDWENDTIEDFFERAHEWGVASKEGLRYYEKPQNPWKRCAQILYMGKIYE</sequence>
<gene>
    <name evidence="2" type="ordered locus">Clocel_1436</name>
</gene>
<evidence type="ECO:0000259" key="1">
    <source>
        <dbReference type="Pfam" id="PF24693"/>
    </source>
</evidence>
<organism evidence="2 3">
    <name type="scientific">Clostridium cellulovorans (strain ATCC 35296 / DSM 3052 / OCM 3 / 743B)</name>
    <dbReference type="NCBI Taxonomy" id="573061"/>
    <lineage>
        <taxon>Bacteria</taxon>
        <taxon>Bacillati</taxon>
        <taxon>Bacillota</taxon>
        <taxon>Clostridia</taxon>
        <taxon>Eubacteriales</taxon>
        <taxon>Clostridiaceae</taxon>
        <taxon>Clostridium</taxon>
    </lineage>
</organism>
<reference evidence="2 3" key="1">
    <citation type="submission" date="2010-08" db="EMBL/GenBank/DDBJ databases">
        <title>Complete sequence of Clostridium cellulovorans 743B.</title>
        <authorList>
            <consortium name="US DOE Joint Genome Institute"/>
            <person name="Lucas S."/>
            <person name="Copeland A."/>
            <person name="Lapidus A."/>
            <person name="Cheng J.-F."/>
            <person name="Bruce D."/>
            <person name="Goodwin L."/>
            <person name="Pitluck S."/>
            <person name="Chertkov O."/>
            <person name="Detter J.C."/>
            <person name="Han C."/>
            <person name="Tapia R."/>
            <person name="Land M."/>
            <person name="Hauser L."/>
            <person name="Chang Y.-J."/>
            <person name="Jeffries C."/>
            <person name="Kyrpides N."/>
            <person name="Ivanova N."/>
            <person name="Mikhailova N."/>
            <person name="Hemme C.L."/>
            <person name="Woyke T."/>
        </authorList>
    </citation>
    <scope>NUCLEOTIDE SEQUENCE [LARGE SCALE GENOMIC DNA]</scope>
    <source>
        <strain evidence="3">ATCC 35296 / DSM 3052 / OCM 3 / 743B</strain>
    </source>
</reference>
<evidence type="ECO:0000313" key="3">
    <source>
        <dbReference type="Proteomes" id="UP000002730"/>
    </source>
</evidence>